<evidence type="ECO:0000256" key="1">
    <source>
        <dbReference type="ARBA" id="ARBA00004613"/>
    </source>
</evidence>
<evidence type="ECO:0000313" key="11">
    <source>
        <dbReference type="EMBL" id="KAK0616200.1"/>
    </source>
</evidence>
<reference evidence="11" key="1">
    <citation type="submission" date="2023-06" db="EMBL/GenBank/DDBJ databases">
        <title>Genome-scale phylogeny and comparative genomics of the fungal order Sordariales.</title>
        <authorList>
            <consortium name="Lawrence Berkeley National Laboratory"/>
            <person name="Hensen N."/>
            <person name="Bonometti L."/>
            <person name="Westerberg I."/>
            <person name="Brannstrom I.O."/>
            <person name="Guillou S."/>
            <person name="Cros-Aarteil S."/>
            <person name="Calhoun S."/>
            <person name="Haridas S."/>
            <person name="Kuo A."/>
            <person name="Mondo S."/>
            <person name="Pangilinan J."/>
            <person name="Riley R."/>
            <person name="Labutti K."/>
            <person name="Andreopoulos B."/>
            <person name="Lipzen A."/>
            <person name="Chen C."/>
            <person name="Yanf M."/>
            <person name="Daum C."/>
            <person name="Ng V."/>
            <person name="Clum A."/>
            <person name="Steindorff A."/>
            <person name="Ohm R."/>
            <person name="Martin F."/>
            <person name="Silar P."/>
            <person name="Natvig D."/>
            <person name="Lalanne C."/>
            <person name="Gautier V."/>
            <person name="Ament-Velasquez S.L."/>
            <person name="Kruys A."/>
            <person name="Hutchinson M.I."/>
            <person name="Powell A.J."/>
            <person name="Barry K."/>
            <person name="Miller A.N."/>
            <person name="Grigoriev I.V."/>
            <person name="Debuchy R."/>
            <person name="Gladieux P."/>
            <person name="Thoren M.H."/>
            <person name="Johannesson H."/>
        </authorList>
    </citation>
    <scope>NUCLEOTIDE SEQUENCE</scope>
    <source>
        <strain evidence="11">CBS 606.72</strain>
    </source>
</reference>
<evidence type="ECO:0000256" key="5">
    <source>
        <dbReference type="ARBA" id="ARBA00022729"/>
    </source>
</evidence>
<dbReference type="Gene3D" id="3.40.50.1820">
    <property type="entry name" value="alpha/beta hydrolase"/>
    <property type="match status" value="1"/>
</dbReference>
<evidence type="ECO:0000256" key="6">
    <source>
        <dbReference type="ARBA" id="ARBA00022801"/>
    </source>
</evidence>
<keyword evidence="12" id="KW-1185">Reference proteome</keyword>
<evidence type="ECO:0000256" key="8">
    <source>
        <dbReference type="ARBA" id="ARBA00023326"/>
    </source>
</evidence>
<name>A0AA39WIZ6_9PEZI</name>
<organism evidence="11 12">
    <name type="scientific">Immersiella caudata</name>
    <dbReference type="NCBI Taxonomy" id="314043"/>
    <lineage>
        <taxon>Eukaryota</taxon>
        <taxon>Fungi</taxon>
        <taxon>Dikarya</taxon>
        <taxon>Ascomycota</taxon>
        <taxon>Pezizomycotina</taxon>
        <taxon>Sordariomycetes</taxon>
        <taxon>Sordariomycetidae</taxon>
        <taxon>Sordariales</taxon>
        <taxon>Lasiosphaeriaceae</taxon>
        <taxon>Immersiella</taxon>
    </lineage>
</organism>
<keyword evidence="3" id="KW-0964">Secreted</keyword>
<keyword evidence="7" id="KW-0119">Carbohydrate metabolism</keyword>
<keyword evidence="4" id="KW-0858">Xylan degradation</keyword>
<protein>
    <recommendedName>
        <fullName evidence="2">feruloyl esterase</fullName>
        <ecNumber evidence="2">3.1.1.73</ecNumber>
    </recommendedName>
</protein>
<sequence>MPSIFASVSALLLLFSNCACILAVKPSTGCGKAAAFGGNRTTTVNGKQRWYLVKVPDNYNSTRPHRLIFTFHGLADSGATVANGQKSYLPYYGLPPLANDDIGAIFVAPTGLNTGWGNTGGEDLLFVDDMVKTVEENLCINQDLRFSTGFSYGGAMSYAIACSRAKQFRAVAVLSGGLLSGCTGGNDPIAYYGQHGLGDPLLPIAQGRQMRDKFVKNNGCTSQTPQEPRSGQGTMVKTKYAGCGEVYPVTWIAFDGSHIQTPVLRGETQTFAAVETWEFFKQFK</sequence>
<dbReference type="PANTHER" id="PTHR38050">
    <property type="match status" value="1"/>
</dbReference>
<dbReference type="EC" id="3.1.1.73" evidence="2"/>
<dbReference type="SUPFAM" id="SSF53474">
    <property type="entry name" value="alpha/beta-Hydrolases"/>
    <property type="match status" value="1"/>
</dbReference>
<proteinExistence type="predicted"/>
<evidence type="ECO:0000256" key="9">
    <source>
        <dbReference type="ARBA" id="ARBA00034075"/>
    </source>
</evidence>
<dbReference type="PANTHER" id="PTHR38050:SF3">
    <property type="entry name" value="FERULOYL ESTERASE D"/>
    <property type="match status" value="1"/>
</dbReference>
<dbReference type="GO" id="GO:0030600">
    <property type="term" value="F:feruloyl esterase activity"/>
    <property type="evidence" value="ECO:0007669"/>
    <property type="project" value="UniProtKB-EC"/>
</dbReference>
<keyword evidence="5 10" id="KW-0732">Signal</keyword>
<comment type="subcellular location">
    <subcellularLocation>
        <location evidence="1">Secreted</location>
    </subcellularLocation>
</comment>
<dbReference type="Proteomes" id="UP001175000">
    <property type="component" value="Unassembled WGS sequence"/>
</dbReference>
<evidence type="ECO:0000313" key="12">
    <source>
        <dbReference type="Proteomes" id="UP001175000"/>
    </source>
</evidence>
<feature type="chain" id="PRO_5043411682" description="feruloyl esterase" evidence="10">
    <location>
        <begin position="24"/>
        <end position="284"/>
    </location>
</feature>
<comment type="caution">
    <text evidence="11">The sequence shown here is derived from an EMBL/GenBank/DDBJ whole genome shotgun (WGS) entry which is preliminary data.</text>
</comment>
<evidence type="ECO:0000256" key="7">
    <source>
        <dbReference type="ARBA" id="ARBA00023277"/>
    </source>
</evidence>
<keyword evidence="8" id="KW-0624">Polysaccharide degradation</keyword>
<dbReference type="GO" id="GO:0005576">
    <property type="term" value="C:extracellular region"/>
    <property type="evidence" value="ECO:0007669"/>
    <property type="project" value="UniProtKB-SubCell"/>
</dbReference>
<dbReference type="GO" id="GO:0045493">
    <property type="term" value="P:xylan catabolic process"/>
    <property type="evidence" value="ECO:0007669"/>
    <property type="project" value="UniProtKB-KW"/>
</dbReference>
<dbReference type="EMBL" id="JAULSU010000005">
    <property type="protein sequence ID" value="KAK0616200.1"/>
    <property type="molecule type" value="Genomic_DNA"/>
</dbReference>
<gene>
    <name evidence="11" type="ORF">B0T14DRAFT_555831</name>
</gene>
<feature type="signal peptide" evidence="10">
    <location>
        <begin position="1"/>
        <end position="23"/>
    </location>
</feature>
<dbReference type="InterPro" id="IPR029058">
    <property type="entry name" value="AB_hydrolase_fold"/>
</dbReference>
<evidence type="ECO:0000256" key="10">
    <source>
        <dbReference type="SAM" id="SignalP"/>
    </source>
</evidence>
<keyword evidence="6" id="KW-0378">Hydrolase</keyword>
<dbReference type="InterPro" id="IPR043595">
    <property type="entry name" value="FaeB/C/D"/>
</dbReference>
<comment type="catalytic activity">
    <reaction evidence="9">
        <text>feruloyl-polysaccharide + H2O = ferulate + polysaccharide.</text>
        <dbReference type="EC" id="3.1.1.73"/>
    </reaction>
</comment>
<accession>A0AA39WIZ6</accession>
<evidence type="ECO:0000256" key="2">
    <source>
        <dbReference type="ARBA" id="ARBA00013091"/>
    </source>
</evidence>
<dbReference type="AlphaFoldDB" id="A0AA39WIZ6"/>
<evidence type="ECO:0000256" key="4">
    <source>
        <dbReference type="ARBA" id="ARBA00022651"/>
    </source>
</evidence>
<evidence type="ECO:0000256" key="3">
    <source>
        <dbReference type="ARBA" id="ARBA00022525"/>
    </source>
</evidence>